<evidence type="ECO:0000256" key="5">
    <source>
        <dbReference type="ARBA" id="ARBA00022692"/>
    </source>
</evidence>
<dbReference type="Proteomes" id="UP000007797">
    <property type="component" value="Unassembled WGS sequence"/>
</dbReference>
<feature type="compositionally biased region" description="Low complexity" evidence="11">
    <location>
        <begin position="524"/>
        <end position="547"/>
    </location>
</feature>
<feature type="coiled-coil region" evidence="10">
    <location>
        <begin position="203"/>
        <end position="351"/>
    </location>
</feature>
<evidence type="ECO:0000256" key="4">
    <source>
        <dbReference type="ARBA" id="ARBA00022448"/>
    </source>
</evidence>
<feature type="region of interest" description="Disordered" evidence="11">
    <location>
        <begin position="1"/>
        <end position="85"/>
    </location>
</feature>
<dbReference type="AlphaFoldDB" id="F4Q0R3"/>
<accession>F4Q0R3</accession>
<feature type="transmembrane region" description="Helical" evidence="12">
    <location>
        <begin position="709"/>
        <end position="728"/>
    </location>
</feature>
<feature type="compositionally biased region" description="Low complexity" evidence="11">
    <location>
        <begin position="58"/>
        <end position="85"/>
    </location>
</feature>
<evidence type="ECO:0000259" key="13">
    <source>
        <dbReference type="Pfam" id="PF08172"/>
    </source>
</evidence>
<feature type="region of interest" description="Disordered" evidence="11">
    <location>
        <begin position="740"/>
        <end position="759"/>
    </location>
</feature>
<feature type="coiled-coil region" evidence="10">
    <location>
        <begin position="431"/>
        <end position="516"/>
    </location>
</feature>
<dbReference type="Pfam" id="PF25398">
    <property type="entry name" value="CUX1_N"/>
    <property type="match status" value="1"/>
</dbReference>
<feature type="domain" description="Cux N-terminal" evidence="14">
    <location>
        <begin position="85"/>
        <end position="195"/>
    </location>
</feature>
<dbReference type="KEGG" id="dfa:DFA_03908"/>
<keyword evidence="16" id="KW-1185">Reference proteome</keyword>
<evidence type="ECO:0000256" key="2">
    <source>
        <dbReference type="ARBA" id="ARBA00006415"/>
    </source>
</evidence>
<dbReference type="RefSeq" id="XP_004366318.1">
    <property type="nucleotide sequence ID" value="XM_004366261.1"/>
</dbReference>
<evidence type="ECO:0000256" key="7">
    <source>
        <dbReference type="ARBA" id="ARBA00023034"/>
    </source>
</evidence>
<evidence type="ECO:0000256" key="10">
    <source>
        <dbReference type="SAM" id="Coils"/>
    </source>
</evidence>
<dbReference type="InterPro" id="IPR057476">
    <property type="entry name" value="Cux_N"/>
</dbReference>
<organism evidence="15 16">
    <name type="scientific">Cavenderia fasciculata</name>
    <name type="common">Slime mold</name>
    <name type="synonym">Dictyostelium fasciculatum</name>
    <dbReference type="NCBI Taxonomy" id="261658"/>
    <lineage>
        <taxon>Eukaryota</taxon>
        <taxon>Amoebozoa</taxon>
        <taxon>Evosea</taxon>
        <taxon>Eumycetozoa</taxon>
        <taxon>Dictyostelia</taxon>
        <taxon>Acytosteliales</taxon>
        <taxon>Cavenderiaceae</taxon>
        <taxon>Cavenderia</taxon>
    </lineage>
</organism>
<feature type="compositionally biased region" description="Polar residues" evidence="11">
    <location>
        <begin position="548"/>
        <end position="559"/>
    </location>
</feature>
<keyword evidence="5 12" id="KW-0812">Transmembrane</keyword>
<dbReference type="GO" id="GO:0000139">
    <property type="term" value="C:Golgi membrane"/>
    <property type="evidence" value="ECO:0007669"/>
    <property type="project" value="UniProtKB-SubCell"/>
</dbReference>
<gene>
    <name evidence="15" type="primary">scdA</name>
    <name evidence="15" type="ORF">DFA_03908</name>
</gene>
<evidence type="ECO:0000256" key="12">
    <source>
        <dbReference type="SAM" id="Phobius"/>
    </source>
</evidence>
<evidence type="ECO:0000313" key="16">
    <source>
        <dbReference type="Proteomes" id="UP000007797"/>
    </source>
</evidence>
<keyword evidence="8 10" id="KW-0175">Coiled coil</keyword>
<evidence type="ECO:0000256" key="1">
    <source>
        <dbReference type="ARBA" id="ARBA00004409"/>
    </source>
</evidence>
<evidence type="ECO:0000256" key="3">
    <source>
        <dbReference type="ARBA" id="ARBA00018691"/>
    </source>
</evidence>
<dbReference type="OrthoDB" id="10257567at2759"/>
<comment type="subcellular location">
    <subcellularLocation>
        <location evidence="1">Golgi apparatus membrane</location>
        <topology evidence="1">Single-pass type IV membrane protein</topology>
    </subcellularLocation>
</comment>
<feature type="compositionally biased region" description="Low complexity" evidence="11">
    <location>
        <begin position="29"/>
        <end position="48"/>
    </location>
</feature>
<evidence type="ECO:0000256" key="8">
    <source>
        <dbReference type="ARBA" id="ARBA00023054"/>
    </source>
</evidence>
<dbReference type="PANTHER" id="PTHR14043">
    <property type="entry name" value="CCAAT DISPLACEMENT PROTEIN-RELATED"/>
    <property type="match status" value="1"/>
</dbReference>
<evidence type="ECO:0000313" key="15">
    <source>
        <dbReference type="EMBL" id="EGG18414.1"/>
    </source>
</evidence>
<evidence type="ECO:0000256" key="6">
    <source>
        <dbReference type="ARBA" id="ARBA00022989"/>
    </source>
</evidence>
<keyword evidence="4" id="KW-0813">Transport</keyword>
<dbReference type="PANTHER" id="PTHR14043:SF2">
    <property type="entry name" value="HOMEOBOX PROTEIN CUT"/>
    <property type="match status" value="1"/>
</dbReference>
<dbReference type="InterPro" id="IPR012955">
    <property type="entry name" value="CASP_C"/>
</dbReference>
<evidence type="ECO:0000256" key="9">
    <source>
        <dbReference type="ARBA" id="ARBA00023136"/>
    </source>
</evidence>
<reference evidence="16" key="1">
    <citation type="journal article" date="2011" name="Genome Res.">
        <title>Phylogeny-wide analysis of social amoeba genomes highlights ancient origins for complex intercellular communication.</title>
        <authorList>
            <person name="Heidel A.J."/>
            <person name="Lawal H.M."/>
            <person name="Felder M."/>
            <person name="Schilde C."/>
            <person name="Helps N.R."/>
            <person name="Tunggal B."/>
            <person name="Rivero F."/>
            <person name="John U."/>
            <person name="Schleicher M."/>
            <person name="Eichinger L."/>
            <person name="Platzer M."/>
            <person name="Noegel A.A."/>
            <person name="Schaap P."/>
            <person name="Gloeckner G."/>
        </authorList>
    </citation>
    <scope>NUCLEOTIDE SEQUENCE [LARGE SCALE GENOMIC DNA]</scope>
    <source>
        <strain evidence="16">SH3</strain>
    </source>
</reference>
<dbReference type="EMBL" id="GL883018">
    <property type="protein sequence ID" value="EGG18414.1"/>
    <property type="molecule type" value="Genomic_DNA"/>
</dbReference>
<feature type="domain" description="CASP C-terminal" evidence="13">
    <location>
        <begin position="491"/>
        <end position="732"/>
    </location>
</feature>
<feature type="region of interest" description="Disordered" evidence="11">
    <location>
        <begin position="518"/>
        <end position="570"/>
    </location>
</feature>
<feature type="coiled-coil region" evidence="10">
    <location>
        <begin position="579"/>
        <end position="613"/>
    </location>
</feature>
<dbReference type="OMA" id="WQQEGFN"/>
<evidence type="ECO:0000259" key="14">
    <source>
        <dbReference type="Pfam" id="PF25398"/>
    </source>
</evidence>
<evidence type="ECO:0000256" key="11">
    <source>
        <dbReference type="SAM" id="MobiDB-lite"/>
    </source>
</evidence>
<sequence>MSHVLVRKMSTTPTTATNTSVDVSQSSTPLISSPAPHLLSSLNSSASSIPPPSPIPFNLPNSNNNSNSNTPAITTTVSSSTGGSSSSFLDIVESWKQFGIDKKKGELDSFVSQIASMKEECVQSRKVLAKQTQDFRKVSDEDKLKLFGTLLKLYQEEVDKLTKRSKYSESCFFGVYKDLSELNDPVPALKAALDEYNKVDQSTSKLEIENRKLQLELAGFKKDFQEIQNQEVTIRRLEDKVKDYETKFESTTLEKVQSRENELRIEYKSKIHNLKDRNQELTRQNSQLQDDLNKVSKSHDQNQSSLFDLKVKHDEEISSKQSEIEMLSNEMERVTTKLSTLQAENSSIREESMREKSAIQPLVKRIADLELELLQKDGEVSNFSDSINDLKLQLKQSNDYHHQVETLLQVEKQKVERMDKHIQSSPSLQDYESVKKELEQLQAIVGNEEVQQQLQQHQQNDKILKDKNRQLENDLTKHRLTIATYESELQDYKQKLSYLENIKNDQTQLIQKLEEDISHQDHPSNNSTLNNSNNNLSSLINESSGSNQNNSPILSNSTDQQQQQKSESEKMMDIVISQRDRFKLKIIELENDKNQFEKNIETLKSETSSLKQDNIKLFEKIRFLQSYENNNRGGKMTKQNSMVDLERGATGQQQGVVDKKYEQLYEDSINPFNSFSKKEKYRRYKEMNSAEQVILNASRFFLSNKYSRIFLFVYSILLHLLVFYTLYYTSTTTQEIHELNYGNQQHTPPPFNSTLKKEE</sequence>
<dbReference type="GO" id="GO:0006891">
    <property type="term" value="P:intra-Golgi vesicle-mediated transport"/>
    <property type="evidence" value="ECO:0007669"/>
    <property type="project" value="InterPro"/>
</dbReference>
<dbReference type="STRING" id="1054147.F4Q0R3"/>
<name>F4Q0R3_CACFS</name>
<protein>
    <recommendedName>
        <fullName evidence="3">Protein CASP</fullName>
    </recommendedName>
</protein>
<keyword evidence="7" id="KW-0333">Golgi apparatus</keyword>
<comment type="similarity">
    <text evidence="2">Belongs to the CASP family.</text>
</comment>
<dbReference type="Pfam" id="PF08172">
    <property type="entry name" value="CASP_C"/>
    <property type="match status" value="1"/>
</dbReference>
<proteinExistence type="inferred from homology"/>
<dbReference type="GeneID" id="14870264"/>
<keyword evidence="9 12" id="KW-0472">Membrane</keyword>
<keyword evidence="6 12" id="KW-1133">Transmembrane helix</keyword>